<dbReference type="PROSITE" id="PS00028">
    <property type="entry name" value="ZINC_FINGER_C2H2_1"/>
    <property type="match status" value="3"/>
</dbReference>
<feature type="compositionally biased region" description="Basic and acidic residues" evidence="2">
    <location>
        <begin position="109"/>
        <end position="119"/>
    </location>
</feature>
<keyword evidence="1" id="KW-0862">Zinc</keyword>
<feature type="domain" description="C2H2-type" evidence="3">
    <location>
        <begin position="203"/>
        <end position="230"/>
    </location>
</feature>
<evidence type="ECO:0000259" key="3">
    <source>
        <dbReference type="PROSITE" id="PS50157"/>
    </source>
</evidence>
<evidence type="ECO:0000256" key="2">
    <source>
        <dbReference type="SAM" id="MobiDB-lite"/>
    </source>
</evidence>
<dbReference type="InterPro" id="IPR013087">
    <property type="entry name" value="Znf_C2H2_type"/>
</dbReference>
<keyword evidence="5" id="KW-1185">Reference proteome</keyword>
<feature type="region of interest" description="Disordered" evidence="2">
    <location>
        <begin position="29"/>
        <end position="86"/>
    </location>
</feature>
<dbReference type="AlphaFoldDB" id="A0AAP0RE90"/>
<protein>
    <recommendedName>
        <fullName evidence="3">C2H2-type domain-containing protein</fullName>
    </recommendedName>
</protein>
<dbReference type="InterPro" id="IPR036236">
    <property type="entry name" value="Znf_C2H2_sf"/>
</dbReference>
<feature type="compositionally biased region" description="Polar residues" evidence="2">
    <location>
        <begin position="154"/>
        <end position="170"/>
    </location>
</feature>
<dbReference type="InterPro" id="IPR044303">
    <property type="entry name" value="ZAT1/4/9"/>
</dbReference>
<feature type="domain" description="C2H2-type" evidence="3">
    <location>
        <begin position="254"/>
        <end position="276"/>
    </location>
</feature>
<evidence type="ECO:0000313" key="5">
    <source>
        <dbReference type="Proteomes" id="UP001415857"/>
    </source>
</evidence>
<dbReference type="SUPFAM" id="SSF57667">
    <property type="entry name" value="beta-beta-alpha zinc fingers"/>
    <property type="match status" value="2"/>
</dbReference>
<organism evidence="4 5">
    <name type="scientific">Liquidambar formosana</name>
    <name type="common">Formosan gum</name>
    <dbReference type="NCBI Taxonomy" id="63359"/>
    <lineage>
        <taxon>Eukaryota</taxon>
        <taxon>Viridiplantae</taxon>
        <taxon>Streptophyta</taxon>
        <taxon>Embryophyta</taxon>
        <taxon>Tracheophyta</taxon>
        <taxon>Spermatophyta</taxon>
        <taxon>Magnoliopsida</taxon>
        <taxon>eudicotyledons</taxon>
        <taxon>Gunneridae</taxon>
        <taxon>Pentapetalae</taxon>
        <taxon>Saxifragales</taxon>
        <taxon>Altingiaceae</taxon>
        <taxon>Liquidambar</taxon>
    </lineage>
</organism>
<dbReference type="PANTHER" id="PTHR46326">
    <property type="entry name" value="ZINC FINGER PROTEIN ZAT1-RELATED"/>
    <property type="match status" value="1"/>
</dbReference>
<dbReference type="GO" id="GO:0008270">
    <property type="term" value="F:zinc ion binding"/>
    <property type="evidence" value="ECO:0007669"/>
    <property type="project" value="UniProtKB-KW"/>
</dbReference>
<evidence type="ECO:0000313" key="4">
    <source>
        <dbReference type="EMBL" id="KAK9275432.1"/>
    </source>
</evidence>
<dbReference type="SMART" id="SM00355">
    <property type="entry name" value="ZnF_C2H2"/>
    <property type="match status" value="3"/>
</dbReference>
<feature type="compositionally biased region" description="Basic residues" evidence="2">
    <location>
        <begin position="120"/>
        <end position="130"/>
    </location>
</feature>
<name>A0AAP0RE90_LIQFO</name>
<sequence length="338" mass="37511">MERHKCKLCSRSFANGRALGGHMRSHLATLPIPPKIHQLSDRTDSASFSSSSSSEEENRAEKEVEKEEEEEEEEEEKGLVYGLRENPKRSFKLADPEFSFTVDAGSIVQDRESETESRNPTRKRSKRNRKVGITVEFNQMMNLEKRPKLKRPSSAESQTEPEPVSSVSDTSPEEDVAMCLMMLSRDKWMGKEIEEDESDGEKYKCETCRKVFPTYQALGGHRASHKKTRSCFQDESESRNAANIAVIGSKKKIHECPFCYKVFGSGQALGGHKRSHLLVSSTTTTIAAAAAVAAATNIGKFGESLIDLNLPAPMEDEAVSQLEGSAVSDAEFINPIKS</sequence>
<dbReference type="PROSITE" id="PS50157">
    <property type="entry name" value="ZINC_FINGER_C2H2_2"/>
    <property type="match status" value="3"/>
</dbReference>
<dbReference type="EMBL" id="JBBPBK010000011">
    <property type="protein sequence ID" value="KAK9275432.1"/>
    <property type="molecule type" value="Genomic_DNA"/>
</dbReference>
<keyword evidence="1" id="KW-0479">Metal-binding</keyword>
<dbReference type="GO" id="GO:0006355">
    <property type="term" value="P:regulation of DNA-templated transcription"/>
    <property type="evidence" value="ECO:0007669"/>
    <property type="project" value="InterPro"/>
</dbReference>
<feature type="compositionally biased region" description="Basic and acidic residues" evidence="2">
    <location>
        <begin position="56"/>
        <end position="65"/>
    </location>
</feature>
<proteinExistence type="predicted"/>
<reference evidence="4 5" key="1">
    <citation type="journal article" date="2024" name="Plant J.">
        <title>Genome sequences and population genomics reveal climatic adaptation and genomic divergence between two closely related sweetgum species.</title>
        <authorList>
            <person name="Xu W.Q."/>
            <person name="Ren C.Q."/>
            <person name="Zhang X.Y."/>
            <person name="Comes H.P."/>
            <person name="Liu X.H."/>
            <person name="Li Y.G."/>
            <person name="Kettle C.J."/>
            <person name="Jalonen R."/>
            <person name="Gaisberger H."/>
            <person name="Ma Y.Z."/>
            <person name="Qiu Y.X."/>
        </authorList>
    </citation>
    <scope>NUCLEOTIDE SEQUENCE [LARGE SCALE GENOMIC DNA]</scope>
    <source>
        <strain evidence="4">Hangzhou</strain>
    </source>
</reference>
<feature type="compositionally biased region" description="Acidic residues" evidence="2">
    <location>
        <begin position="66"/>
        <end position="76"/>
    </location>
</feature>
<dbReference type="PANTHER" id="PTHR46326:SF8">
    <property type="entry name" value="C2H2-LIKE ZINC FINGER PROTEIN"/>
    <property type="match status" value="1"/>
</dbReference>
<feature type="domain" description="C2H2-type" evidence="3">
    <location>
        <begin position="4"/>
        <end position="31"/>
    </location>
</feature>
<dbReference type="Proteomes" id="UP001415857">
    <property type="component" value="Unassembled WGS sequence"/>
</dbReference>
<dbReference type="Pfam" id="PF13912">
    <property type="entry name" value="zf-C2H2_6"/>
    <property type="match status" value="3"/>
</dbReference>
<dbReference type="Gene3D" id="3.30.160.60">
    <property type="entry name" value="Classic Zinc Finger"/>
    <property type="match status" value="1"/>
</dbReference>
<accession>A0AAP0RE90</accession>
<keyword evidence="1" id="KW-0863">Zinc-finger</keyword>
<feature type="region of interest" description="Disordered" evidence="2">
    <location>
        <begin position="104"/>
        <end position="172"/>
    </location>
</feature>
<gene>
    <name evidence="4" type="ORF">L1049_022697</name>
</gene>
<comment type="caution">
    <text evidence="4">The sequence shown here is derived from an EMBL/GenBank/DDBJ whole genome shotgun (WGS) entry which is preliminary data.</text>
</comment>
<evidence type="ECO:0000256" key="1">
    <source>
        <dbReference type="PROSITE-ProRule" id="PRU00042"/>
    </source>
</evidence>